<dbReference type="RefSeq" id="WP_012416163.1">
    <property type="nucleotide sequence ID" value="NC_010645.1"/>
</dbReference>
<evidence type="ECO:0000313" key="3">
    <source>
        <dbReference type="EMBL" id="CAJ48072.1"/>
    </source>
</evidence>
<gene>
    <name evidence="3" type="ordered locus">BAV0467</name>
</gene>
<name>Q2KYT3_BORA1</name>
<dbReference type="eggNOG" id="COG0671">
    <property type="taxonomic scope" value="Bacteria"/>
</dbReference>
<organism evidence="3 4">
    <name type="scientific">Bordetella avium (strain 197N)</name>
    <dbReference type="NCBI Taxonomy" id="360910"/>
    <lineage>
        <taxon>Bacteria</taxon>
        <taxon>Pseudomonadati</taxon>
        <taxon>Pseudomonadota</taxon>
        <taxon>Betaproteobacteria</taxon>
        <taxon>Burkholderiales</taxon>
        <taxon>Alcaligenaceae</taxon>
        <taxon>Bordetella</taxon>
    </lineage>
</organism>
<protein>
    <submittedName>
        <fullName evidence="3">Membrane-associated phosphoesterase</fullName>
    </submittedName>
</protein>
<reference evidence="3 4" key="1">
    <citation type="journal article" date="2006" name="J. Bacteriol.">
        <title>Comparison of the genome sequence of the poultry pathogen Bordetella avium with those of B. bronchiseptica, B. pertussis, and B. parapertussis reveals extensive diversity in surface structures associated with host interaction.</title>
        <authorList>
            <person name="Sebaihia M."/>
            <person name="Preston A."/>
            <person name="Maskell D.J."/>
            <person name="Kuzmiak H."/>
            <person name="Connell T.D."/>
            <person name="King N.D."/>
            <person name="Orndorff P.E."/>
            <person name="Miyamoto D.M."/>
            <person name="Thomson N.R."/>
            <person name="Harris D."/>
            <person name="Goble A."/>
            <person name="Lord A."/>
            <person name="Murphy L."/>
            <person name="Quail M.A."/>
            <person name="Rutter S."/>
            <person name="Squares R."/>
            <person name="Squares S."/>
            <person name="Woodward J."/>
            <person name="Parkhill J."/>
            <person name="Temple L.M."/>
        </authorList>
    </citation>
    <scope>NUCLEOTIDE SEQUENCE [LARGE SCALE GENOMIC DNA]</scope>
    <source>
        <strain evidence="3 4">197N</strain>
    </source>
</reference>
<feature type="domain" description="Phosphatidic acid phosphatase type 2/haloperoxidase" evidence="2">
    <location>
        <begin position="80"/>
        <end position="192"/>
    </location>
</feature>
<keyword evidence="4" id="KW-1185">Reference proteome</keyword>
<keyword evidence="1" id="KW-0812">Transmembrane</keyword>
<dbReference type="Gene3D" id="1.20.144.10">
    <property type="entry name" value="Phosphatidic acid phosphatase type 2/haloperoxidase"/>
    <property type="match status" value="1"/>
</dbReference>
<feature type="transmembrane region" description="Helical" evidence="1">
    <location>
        <begin position="20"/>
        <end position="36"/>
    </location>
</feature>
<dbReference type="AlphaFoldDB" id="Q2KYT3"/>
<dbReference type="EMBL" id="AM167904">
    <property type="protein sequence ID" value="CAJ48072.1"/>
    <property type="molecule type" value="Genomic_DNA"/>
</dbReference>
<accession>Q2KYT3</accession>
<keyword evidence="1" id="KW-0472">Membrane</keyword>
<feature type="transmembrane region" description="Helical" evidence="1">
    <location>
        <begin position="168"/>
        <end position="186"/>
    </location>
</feature>
<dbReference type="OrthoDB" id="7917061at2"/>
<evidence type="ECO:0000313" key="4">
    <source>
        <dbReference type="Proteomes" id="UP000001977"/>
    </source>
</evidence>
<dbReference type="InterPro" id="IPR036938">
    <property type="entry name" value="PAP2/HPO_sf"/>
</dbReference>
<evidence type="ECO:0000256" key="1">
    <source>
        <dbReference type="SAM" id="Phobius"/>
    </source>
</evidence>
<feature type="transmembrane region" description="Helical" evidence="1">
    <location>
        <begin position="77"/>
        <end position="95"/>
    </location>
</feature>
<dbReference type="NCBIfam" id="NF007159">
    <property type="entry name" value="PRK09597.1"/>
    <property type="match status" value="1"/>
</dbReference>
<feature type="transmembrane region" description="Helical" evidence="1">
    <location>
        <begin position="141"/>
        <end position="162"/>
    </location>
</feature>
<dbReference type="SUPFAM" id="SSF48317">
    <property type="entry name" value="Acid phosphatase/Vanadium-dependent haloperoxidase"/>
    <property type="match status" value="1"/>
</dbReference>
<dbReference type="STRING" id="360910.BAV0467"/>
<sequence>MTFRDILRLPLSYPAARLKLLGLGWCLAIAAMVFPYDHDKHVSPDAPAAAWAVEHVGRHLNTLMQISMPLLTRDWVGLKQLLVVAITAAATVHGLKRLLNDVEIAGNRLGQRPHSASSKHNMPSGHSSLAASGAWFVARRYGLIFLWILAPMTLMTMGARVMLDAHTIWATLAGALLGILLTDLFTTARHKRLRPANV</sequence>
<dbReference type="HOGENOM" id="CLU_1426205_0_0_4"/>
<dbReference type="InterPro" id="IPR000326">
    <property type="entry name" value="PAP2/HPO"/>
</dbReference>
<dbReference type="Pfam" id="PF01569">
    <property type="entry name" value="PAP2"/>
    <property type="match status" value="1"/>
</dbReference>
<dbReference type="KEGG" id="bav:BAV0467"/>
<proteinExistence type="predicted"/>
<evidence type="ECO:0000259" key="2">
    <source>
        <dbReference type="Pfam" id="PF01569"/>
    </source>
</evidence>
<keyword evidence="1" id="KW-1133">Transmembrane helix</keyword>
<dbReference type="Proteomes" id="UP000001977">
    <property type="component" value="Chromosome"/>
</dbReference>